<feature type="domain" description="DDE-1" evidence="2">
    <location>
        <begin position="291"/>
        <end position="454"/>
    </location>
</feature>
<feature type="compositionally biased region" description="Basic residues" evidence="1">
    <location>
        <begin position="701"/>
        <end position="710"/>
    </location>
</feature>
<gene>
    <name evidence="5" type="ORF">PAPOLLO_LOCUS24080</name>
</gene>
<dbReference type="Pfam" id="PF05225">
    <property type="entry name" value="HTH_psq"/>
    <property type="match status" value="1"/>
</dbReference>
<dbReference type="InterPro" id="IPR004875">
    <property type="entry name" value="DDE_SF_endonuclease_dom"/>
</dbReference>
<feature type="domain" description="HTH psq-type" evidence="3">
    <location>
        <begin position="97"/>
        <end position="131"/>
    </location>
</feature>
<feature type="domain" description="PiggyBac transposable element-derived protein" evidence="4">
    <location>
        <begin position="2"/>
        <end position="46"/>
    </location>
</feature>
<dbReference type="EMBL" id="CAJQZP010001459">
    <property type="protein sequence ID" value="CAG5048058.1"/>
    <property type="molecule type" value="Genomic_DNA"/>
</dbReference>
<comment type="caution">
    <text evidence="5">The sequence shown here is derived from an EMBL/GenBank/DDBJ whole genome shotgun (WGS) entry which is preliminary data.</text>
</comment>
<dbReference type="Pfam" id="PF03184">
    <property type="entry name" value="DDE_1"/>
    <property type="match status" value="1"/>
</dbReference>
<dbReference type="OrthoDB" id="7353690at2759"/>
<protein>
    <submittedName>
        <fullName evidence="5">(apollo) hypothetical protein</fullName>
    </submittedName>
</protein>
<feature type="compositionally biased region" description="Basic and acidic residues" evidence="1">
    <location>
        <begin position="760"/>
        <end position="774"/>
    </location>
</feature>
<dbReference type="GO" id="GO:0005634">
    <property type="term" value="C:nucleus"/>
    <property type="evidence" value="ECO:0007669"/>
    <property type="project" value="TreeGrafter"/>
</dbReference>
<dbReference type="PANTHER" id="PTHR19303:SF74">
    <property type="entry name" value="POGO TRANSPOSABLE ELEMENT WITH KRAB DOMAIN"/>
    <property type="match status" value="1"/>
</dbReference>
<dbReference type="PANTHER" id="PTHR19303">
    <property type="entry name" value="TRANSPOSON"/>
    <property type="match status" value="1"/>
</dbReference>
<evidence type="ECO:0000313" key="6">
    <source>
        <dbReference type="Proteomes" id="UP000691718"/>
    </source>
</evidence>
<evidence type="ECO:0000256" key="1">
    <source>
        <dbReference type="SAM" id="MobiDB-lite"/>
    </source>
</evidence>
<evidence type="ECO:0000259" key="4">
    <source>
        <dbReference type="Pfam" id="PF13843"/>
    </source>
</evidence>
<dbReference type="GO" id="GO:0003677">
    <property type="term" value="F:DNA binding"/>
    <property type="evidence" value="ECO:0007669"/>
    <property type="project" value="InterPro"/>
</dbReference>
<dbReference type="AlphaFoldDB" id="A0A8S3Y3K6"/>
<name>A0A8S3Y3K6_PARAO</name>
<feature type="compositionally biased region" description="Basic and acidic residues" evidence="1">
    <location>
        <begin position="686"/>
        <end position="695"/>
    </location>
</feature>
<feature type="region of interest" description="Disordered" evidence="1">
    <location>
        <begin position="483"/>
        <end position="515"/>
    </location>
</feature>
<evidence type="ECO:0000313" key="5">
    <source>
        <dbReference type="EMBL" id="CAG5048058.1"/>
    </source>
</evidence>
<reference evidence="5" key="1">
    <citation type="submission" date="2021-04" db="EMBL/GenBank/DDBJ databases">
        <authorList>
            <person name="Tunstrom K."/>
        </authorList>
    </citation>
    <scope>NUCLEOTIDE SEQUENCE</scope>
</reference>
<feature type="region of interest" description="Disordered" evidence="1">
    <location>
        <begin position="801"/>
        <end position="831"/>
    </location>
</feature>
<evidence type="ECO:0000259" key="3">
    <source>
        <dbReference type="Pfam" id="PF05225"/>
    </source>
</evidence>
<dbReference type="InterPro" id="IPR007889">
    <property type="entry name" value="HTH_Psq"/>
</dbReference>
<organism evidence="5 6">
    <name type="scientific">Parnassius apollo</name>
    <name type="common">Apollo butterfly</name>
    <name type="synonym">Papilio apollo</name>
    <dbReference type="NCBI Taxonomy" id="110799"/>
    <lineage>
        <taxon>Eukaryota</taxon>
        <taxon>Metazoa</taxon>
        <taxon>Ecdysozoa</taxon>
        <taxon>Arthropoda</taxon>
        <taxon>Hexapoda</taxon>
        <taxon>Insecta</taxon>
        <taxon>Pterygota</taxon>
        <taxon>Neoptera</taxon>
        <taxon>Endopterygota</taxon>
        <taxon>Lepidoptera</taxon>
        <taxon>Glossata</taxon>
        <taxon>Ditrysia</taxon>
        <taxon>Papilionoidea</taxon>
        <taxon>Papilionidae</taxon>
        <taxon>Parnassiinae</taxon>
        <taxon>Parnassini</taxon>
        <taxon>Parnassius</taxon>
        <taxon>Parnassius</taxon>
    </lineage>
</organism>
<sequence>MYTSIDLARKLLENETHLVGTIRKNRRNIPKQVANAKLKTGPWGSRQIHISFISVPDGPIETFKIASDSRSCVVHRGPNGTMPKYKRIKETKYSLADLIEAVENVRQKKINSYQASVKYGIPRSTIIHRLYGTRGAKQPTPGRPTELSKEWETKVASNLHMMEKCGYPLTSKEVKILISDYIRRNGIVTRFKDNYPGKEWFRGFKKRNKLSLKKPQSVEIARKKACDPFIVNDYFDMLQRTIQECGLADKPQCIYNLDETSFCSDPNKTKVVGLMGFPSTRTTGSPGRNNTTVLLATNALGKKIPPLIIFQGKHLWSEWLFKNDNIHTAYAVSKKGWMETTIFEQYIKAVFLPAIGPERPVLLVYDGHKTHIDLNVIDLLVAENITVLKLPAHSSHILQPLDCSTMKPMKDKWDSELVKWQRLHVGAKLPKQEFARIITNIWDDLNPAIIQNGFRKAGICPLNKDAIPKGKFDSLAWSRWEEQQQQKNKLHNDTDHNGEENVEGSHTKKDNGQKEHKVPTLISVCLKTINSEIQRLPDEIDKAIANITRDMKKKLPTENGTKADMNTYSGTRVTFQKWETVKDPKTFILSRPNNANTNANNYSCKVKILDNVVVSSTINKSKEEERVSFEELLLKTISRNDIPKTSKKRISQGSEILTYKDALHRLKNEKEKKEKAEETKRLKKLERASYNENKKPLINKPKAKKNKRKKTLDSDSESDCSYTSMNSSEDEEPEVFFQNILEESIDEDLQEPLPLSTRQGQEENRPKIKSERLNKGQKKTLRRNEKAGSLYEHSTVLEERFDEDFDDPLPSTSKRQKQKTPKIKSERVKERKNYAAKKKIFTQKENKMPQPQASEVKKKDLDVGDFILARFWSTKGKRTYKYVCLIEDINQEKIVVKGLKSKKDNREFKFVENDISIIDIEDVISYLPNAVLNKQKDTVIFPFKVEVFECK</sequence>
<evidence type="ECO:0000259" key="2">
    <source>
        <dbReference type="Pfam" id="PF03184"/>
    </source>
</evidence>
<dbReference type="InterPro" id="IPR029526">
    <property type="entry name" value="PGBD"/>
</dbReference>
<proteinExistence type="predicted"/>
<keyword evidence="6" id="KW-1185">Reference proteome</keyword>
<accession>A0A8S3Y3K6</accession>
<dbReference type="InterPro" id="IPR050863">
    <property type="entry name" value="CenT-Element_Derived"/>
</dbReference>
<dbReference type="Pfam" id="PF13843">
    <property type="entry name" value="DDE_Tnp_1_7"/>
    <property type="match status" value="1"/>
</dbReference>
<dbReference type="Proteomes" id="UP000691718">
    <property type="component" value="Unassembled WGS sequence"/>
</dbReference>
<feature type="region of interest" description="Disordered" evidence="1">
    <location>
        <begin position="686"/>
        <end position="787"/>
    </location>
</feature>